<evidence type="ECO:0000313" key="10">
    <source>
        <dbReference type="Proteomes" id="UP000694251"/>
    </source>
</evidence>
<feature type="region of interest" description="Disordered" evidence="7">
    <location>
        <begin position="614"/>
        <end position="638"/>
    </location>
</feature>
<feature type="compositionally biased region" description="Polar residues" evidence="7">
    <location>
        <begin position="210"/>
        <end position="225"/>
    </location>
</feature>
<dbReference type="Proteomes" id="UP000694251">
    <property type="component" value="Chromosome 6"/>
</dbReference>
<dbReference type="AlphaFoldDB" id="A0A8T2CGD0"/>
<evidence type="ECO:0000256" key="5">
    <source>
        <dbReference type="ARBA" id="ARBA00023242"/>
    </source>
</evidence>
<feature type="region of interest" description="Disordered" evidence="7">
    <location>
        <begin position="451"/>
        <end position="473"/>
    </location>
</feature>
<protein>
    <submittedName>
        <fullName evidence="9">RST domain of plant C-terminal</fullName>
    </submittedName>
</protein>
<dbReference type="InterPro" id="IPR045144">
    <property type="entry name" value="TAF4"/>
</dbReference>
<gene>
    <name evidence="9" type="ORF">ISN44_As06g027130</name>
</gene>
<evidence type="ECO:0000313" key="9">
    <source>
        <dbReference type="EMBL" id="KAG7598465.1"/>
    </source>
</evidence>
<proteinExistence type="inferred from homology"/>
<dbReference type="FunFam" id="1.10.20.10:FF:000015">
    <property type="entry name" value="Transcription initiation factor TFIID subunit 4B"/>
    <property type="match status" value="1"/>
</dbReference>
<dbReference type="PANTHER" id="PTHR15138">
    <property type="entry name" value="TRANSCRIPTION INITIATION FACTOR TFIID SUBUNIT 4"/>
    <property type="match status" value="1"/>
</dbReference>
<dbReference type="Pfam" id="PF05236">
    <property type="entry name" value="TAF4"/>
    <property type="match status" value="2"/>
</dbReference>
<name>A0A8T2CGD0_ARASU</name>
<evidence type="ECO:0000256" key="6">
    <source>
        <dbReference type="ARBA" id="ARBA00058775"/>
    </source>
</evidence>
<dbReference type="GO" id="GO:0016251">
    <property type="term" value="F:RNA polymerase II general transcription initiation factor activity"/>
    <property type="evidence" value="ECO:0007669"/>
    <property type="project" value="TreeGrafter"/>
</dbReference>
<accession>A0A8T2CGD0</accession>
<sequence length="775" mass="86842">MDLSIVKLLEEDDEVDSKHSEYDLEVFQDALIRDIEVYNQSHRQPGQPWENHSHVPQESNLKPIKNPIGDESERPQPQYMKLQKMSSQQAHGVDQTVDPVNHGVTVVRVCDLLRILEDHHQPDKVIKTHCLTLYYKVKRKELTIEEFMQQLRDLVGDQITRSVISQLHQSRPGNMGIKVPGRPNHDKVSKSAEIIAQESDLREVHVNQLPSTTSGTLSRSATAQGLNKHPEQHMQLPSSSFHMYTNSGSLNPYPGTNVTSPGSSSRAKLPDFQHIENNQNVRPAIVGGPTKFTINMTTVPKFERPTSVNGPGRVLDGPISDFQKNSSLPLYSAPWRGSVTKDHTVGPSSSVIHVEHKLIDQSFEQAQKPRSLVQQGVTNVPLKQKNAIPISSNDDLEKQSSKMGLFKSTTSASSVSPPMTTQLDSSTMVNLPAPSETIPKIANVTVTPKMPSVGQKKPLEALGSSLPPSRKRQKICGTFSDESIEKFNDVTAVSGINLREEEKRLLGSGPKKNGGVSKASQIVVHEEEEGKFLQKIPLKRKLTEIMATSGLKQIDHDVERCLSLCIEERMRGLLSNIIRISKQRTDAEKCRNRTFITSDIRKEINEMNQKVKEEWEKKHAGEEKNEENDTEKEDQRSKEVKVFRTRANYINLWRYTHTYTERCLLITSQANKKDEDKKRAKAANVAVHAAVGGDDRFSKWKLMAEARQRSSPGPGRNSKKLSGEIGGTQFGKNQGVPKLVRSISVKDVIAVVEKEPQMSRSTLLYCLYNRICSDV</sequence>
<feature type="domain" description="RST" evidence="8">
    <location>
        <begin position="100"/>
        <end position="173"/>
    </location>
</feature>
<keyword evidence="4" id="KW-0804">Transcription</keyword>
<evidence type="ECO:0000256" key="2">
    <source>
        <dbReference type="ARBA" id="ARBA00006178"/>
    </source>
</evidence>
<evidence type="ECO:0000256" key="3">
    <source>
        <dbReference type="ARBA" id="ARBA00023015"/>
    </source>
</evidence>
<feature type="region of interest" description="Disordered" evidence="7">
    <location>
        <begin position="210"/>
        <end position="233"/>
    </location>
</feature>
<evidence type="ECO:0000256" key="7">
    <source>
        <dbReference type="SAM" id="MobiDB-lite"/>
    </source>
</evidence>
<dbReference type="PANTHER" id="PTHR15138:SF25">
    <property type="entry name" value="TRANSCRIPTION INITIATION FACTOR TFIID SUBUNIT 4"/>
    <property type="match status" value="1"/>
</dbReference>
<keyword evidence="5" id="KW-0539">Nucleus</keyword>
<evidence type="ECO:0000256" key="4">
    <source>
        <dbReference type="ARBA" id="ARBA00023163"/>
    </source>
</evidence>
<comment type="similarity">
    <text evidence="2">Belongs to the TAF4 family.</text>
</comment>
<reference evidence="9 10" key="1">
    <citation type="submission" date="2020-12" db="EMBL/GenBank/DDBJ databases">
        <title>Concerted genomic and epigenomic changes stabilize Arabidopsis allopolyploids.</title>
        <authorList>
            <person name="Chen Z."/>
        </authorList>
    </citation>
    <scope>NUCLEOTIDE SEQUENCE [LARGE SCALE GENOMIC DNA]</scope>
    <source>
        <strain evidence="9">As9502</strain>
        <tissue evidence="9">Leaf</tissue>
    </source>
</reference>
<organism evidence="9 10">
    <name type="scientific">Arabidopsis suecica</name>
    <name type="common">Swedish thale-cress</name>
    <name type="synonym">Cardaminopsis suecica</name>
    <dbReference type="NCBI Taxonomy" id="45249"/>
    <lineage>
        <taxon>Eukaryota</taxon>
        <taxon>Viridiplantae</taxon>
        <taxon>Streptophyta</taxon>
        <taxon>Embryophyta</taxon>
        <taxon>Tracheophyta</taxon>
        <taxon>Spermatophyta</taxon>
        <taxon>Magnoliopsida</taxon>
        <taxon>eudicotyledons</taxon>
        <taxon>Gunneridae</taxon>
        <taxon>Pentapetalae</taxon>
        <taxon>rosids</taxon>
        <taxon>malvids</taxon>
        <taxon>Brassicales</taxon>
        <taxon>Brassicaceae</taxon>
        <taxon>Camelineae</taxon>
        <taxon>Arabidopsis</taxon>
    </lineage>
</organism>
<dbReference type="GO" id="GO:0003677">
    <property type="term" value="F:DNA binding"/>
    <property type="evidence" value="ECO:0007669"/>
    <property type="project" value="TreeGrafter"/>
</dbReference>
<comment type="caution">
    <text evidence="9">The sequence shown here is derived from an EMBL/GenBank/DDBJ whole genome shotgun (WGS) entry which is preliminary data.</text>
</comment>
<comment type="subcellular location">
    <subcellularLocation>
        <location evidence="1">Nucleus</location>
    </subcellularLocation>
</comment>
<dbReference type="InterPro" id="IPR007900">
    <property type="entry name" value="TAF4_C"/>
</dbReference>
<comment type="function">
    <text evidence="6">TAFs are components of the transcription factor IID (TFIID) complex that is essential for mediating regulation of RNA polymerase transcription.</text>
</comment>
<keyword evidence="10" id="KW-1185">Reference proteome</keyword>
<feature type="compositionally biased region" description="Basic and acidic residues" evidence="7">
    <location>
        <begin position="614"/>
        <end position="623"/>
    </location>
</feature>
<dbReference type="GO" id="GO:0005669">
    <property type="term" value="C:transcription factor TFIID complex"/>
    <property type="evidence" value="ECO:0007669"/>
    <property type="project" value="InterPro"/>
</dbReference>
<keyword evidence="3" id="KW-0805">Transcription regulation</keyword>
<dbReference type="OrthoDB" id="21060at2759"/>
<evidence type="ECO:0000256" key="1">
    <source>
        <dbReference type="ARBA" id="ARBA00004123"/>
    </source>
</evidence>
<dbReference type="Pfam" id="PF12174">
    <property type="entry name" value="RST"/>
    <property type="match status" value="1"/>
</dbReference>
<feature type="region of interest" description="Disordered" evidence="7">
    <location>
        <begin position="706"/>
        <end position="727"/>
    </location>
</feature>
<dbReference type="CDD" id="cd08045">
    <property type="entry name" value="HFD_TAF4"/>
    <property type="match status" value="1"/>
</dbReference>
<dbReference type="GO" id="GO:0006367">
    <property type="term" value="P:transcription initiation at RNA polymerase II promoter"/>
    <property type="evidence" value="ECO:0007669"/>
    <property type="project" value="TreeGrafter"/>
</dbReference>
<feature type="region of interest" description="Disordered" evidence="7">
    <location>
        <begin position="42"/>
        <end position="74"/>
    </location>
</feature>
<dbReference type="InterPro" id="IPR022003">
    <property type="entry name" value="RST"/>
</dbReference>
<evidence type="ECO:0000259" key="8">
    <source>
        <dbReference type="PROSITE" id="PS51879"/>
    </source>
</evidence>
<dbReference type="PROSITE" id="PS51879">
    <property type="entry name" value="RST"/>
    <property type="match status" value="1"/>
</dbReference>
<feature type="region of interest" description="Disordered" evidence="7">
    <location>
        <begin position="408"/>
        <end position="427"/>
    </location>
</feature>
<dbReference type="EMBL" id="JAEFBJ010000006">
    <property type="protein sequence ID" value="KAG7598465.1"/>
    <property type="molecule type" value="Genomic_DNA"/>
</dbReference>